<dbReference type="CTD" id="165100"/>
<dbReference type="AlphaFoldDB" id="A0A2Y9E939"/>
<dbReference type="RefSeq" id="XP_004389570.1">
    <property type="nucleotide sequence ID" value="XM_004389513.1"/>
</dbReference>
<feature type="compositionally biased region" description="Low complexity" evidence="1">
    <location>
        <begin position="148"/>
        <end position="166"/>
    </location>
</feature>
<feature type="compositionally biased region" description="Polar residues" evidence="1">
    <location>
        <begin position="187"/>
        <end position="198"/>
    </location>
</feature>
<feature type="compositionally biased region" description="Polar residues" evidence="1">
    <location>
        <begin position="1"/>
        <end position="16"/>
    </location>
</feature>
<keyword evidence="2" id="KW-1185">Reference proteome</keyword>
<evidence type="ECO:0000313" key="3">
    <source>
        <dbReference type="RefSeq" id="XP_004389570.1"/>
    </source>
</evidence>
<dbReference type="KEGG" id="tmu:101358453"/>
<dbReference type="InterPro" id="IPR031460">
    <property type="entry name" value="DUF4678"/>
</dbReference>
<proteinExistence type="predicted"/>
<dbReference type="FunCoup" id="A0A2Y9E939">
    <property type="interactions" value="59"/>
</dbReference>
<dbReference type="OrthoDB" id="9838056at2759"/>
<feature type="compositionally biased region" description="Low complexity" evidence="1">
    <location>
        <begin position="111"/>
        <end position="122"/>
    </location>
</feature>
<accession>A0A2Y9E939</accession>
<feature type="region of interest" description="Disordered" evidence="1">
    <location>
        <begin position="111"/>
        <end position="233"/>
    </location>
</feature>
<dbReference type="InParanoid" id="A0A2Y9E939"/>
<dbReference type="GeneID" id="101358453"/>
<evidence type="ECO:0000256" key="1">
    <source>
        <dbReference type="SAM" id="MobiDB-lite"/>
    </source>
</evidence>
<dbReference type="PANTHER" id="PTHR37365:SF1">
    <property type="entry name" value="TESTIS-EXPRESSED PROTEIN 44"/>
    <property type="match status" value="1"/>
</dbReference>
<organism evidence="2 3">
    <name type="scientific">Trichechus manatus latirostris</name>
    <name type="common">Florida manatee</name>
    <dbReference type="NCBI Taxonomy" id="127582"/>
    <lineage>
        <taxon>Eukaryota</taxon>
        <taxon>Metazoa</taxon>
        <taxon>Chordata</taxon>
        <taxon>Craniata</taxon>
        <taxon>Vertebrata</taxon>
        <taxon>Euteleostomi</taxon>
        <taxon>Mammalia</taxon>
        <taxon>Eutheria</taxon>
        <taxon>Afrotheria</taxon>
        <taxon>Sirenia</taxon>
        <taxon>Trichechidae</taxon>
        <taxon>Trichechus</taxon>
    </lineage>
</organism>
<sequence length="381" mass="38859">MTTKPSGEAGATSSPPHGTPEASLGSVADSPAGGSQSQASGTSAPANQQDISRDPAQPATSEAKSPLGCVPEDSKRPKEVKFLFLHETPGALRASTSLQDTSVIKLVQEAKTSQSQLTLQQDSLDKDETPQSKGVPSGHPELAPPTPRAEAQPAEAQPAESAAGQPDVDANAVSPATQPTADVEGQPDTQAAGNTEAAQEQPGGPEALSPWVDSSDEPQAQSLPSSPGCSAPPSPALCPVALGRRPLDSSLYMANEENSYMRSMTSLLGGGEGSISSLADILVWSEPTTGMAMGFLGSGHASVTDLLQGTGPSMRSASSILDSASSAFSSGLLAGTGSALRSVTHMLETVERRTIEGIRSAVRFLTSHLTPPRAPAGRPQL</sequence>
<protein>
    <submittedName>
        <fullName evidence="3">Testis-expressed protein 44</fullName>
    </submittedName>
</protein>
<reference evidence="3" key="1">
    <citation type="submission" date="2025-08" db="UniProtKB">
        <authorList>
            <consortium name="RefSeq"/>
        </authorList>
    </citation>
    <scope>IDENTIFICATION</scope>
</reference>
<dbReference type="PANTHER" id="PTHR37365">
    <property type="entry name" value="TESTIS-EXPRESSED PROTEIN 44"/>
    <property type="match status" value="1"/>
</dbReference>
<gene>
    <name evidence="3" type="primary">TEX44</name>
</gene>
<dbReference type="Proteomes" id="UP000248480">
    <property type="component" value="Unplaced"/>
</dbReference>
<feature type="compositionally biased region" description="Low complexity" evidence="1">
    <location>
        <begin position="28"/>
        <end position="46"/>
    </location>
</feature>
<evidence type="ECO:0000313" key="2">
    <source>
        <dbReference type="Proteomes" id="UP000248480"/>
    </source>
</evidence>
<dbReference type="Pfam" id="PF15727">
    <property type="entry name" value="DUF4678"/>
    <property type="match status" value="1"/>
</dbReference>
<name>A0A2Y9E939_TRIMA</name>
<feature type="region of interest" description="Disordered" evidence="1">
    <location>
        <begin position="1"/>
        <end position="75"/>
    </location>
</feature>